<name>A0A316F8K9_9ACTN</name>
<comment type="caution">
    <text evidence="4">The sequence shown here is derived from an EMBL/GenBank/DDBJ whole genome shotgun (WGS) entry which is preliminary data.</text>
</comment>
<gene>
    <name evidence="4" type="ORF">BC793_113261</name>
</gene>
<dbReference type="OrthoDB" id="4374883at2"/>
<dbReference type="Pfam" id="PF13828">
    <property type="entry name" value="DUF4190"/>
    <property type="match status" value="1"/>
</dbReference>
<evidence type="ECO:0000256" key="1">
    <source>
        <dbReference type="SAM" id="MobiDB-lite"/>
    </source>
</evidence>
<feature type="transmembrane region" description="Helical" evidence="2">
    <location>
        <begin position="102"/>
        <end position="128"/>
    </location>
</feature>
<accession>A0A316F8K9</accession>
<proteinExistence type="predicted"/>
<protein>
    <submittedName>
        <fullName evidence="4">Uncharacterized protein DUF4190</fullName>
    </submittedName>
</protein>
<dbReference type="AlphaFoldDB" id="A0A316F8K9"/>
<keyword evidence="2" id="KW-0812">Transmembrane</keyword>
<feature type="region of interest" description="Disordered" evidence="1">
    <location>
        <begin position="1"/>
        <end position="22"/>
    </location>
</feature>
<reference evidence="4 5" key="1">
    <citation type="submission" date="2018-05" db="EMBL/GenBank/DDBJ databases">
        <title>Genomic Encyclopedia of Archaeal and Bacterial Type Strains, Phase II (KMG-II): from individual species to whole genera.</title>
        <authorList>
            <person name="Goeker M."/>
        </authorList>
    </citation>
    <scope>NUCLEOTIDE SEQUENCE [LARGE SCALE GENOMIC DNA]</scope>
    <source>
        <strain evidence="4 5">DSM 45184</strain>
    </source>
</reference>
<dbReference type="InterPro" id="IPR025241">
    <property type="entry name" value="DUF4190"/>
</dbReference>
<keyword evidence="2" id="KW-0472">Membrane</keyword>
<sequence length="137" mass="13691">MPGSPGPEPSVGSAPPAGGHGGTLTIPPAHPYPVPHGASARINRFAIASLATSCLAAASMVGFFAVGLLGLCYLAGLLAPVGAILGYLAERQIRRTGDDGRGLATAGFIVGGILAGVICLLVFIVWIVPRIVGFFSG</sequence>
<dbReference type="EMBL" id="QGGR01000013">
    <property type="protein sequence ID" value="PWK43579.1"/>
    <property type="molecule type" value="Genomic_DNA"/>
</dbReference>
<keyword evidence="2" id="KW-1133">Transmembrane helix</keyword>
<organism evidence="4 5">
    <name type="scientific">Actinoplanes xinjiangensis</name>
    <dbReference type="NCBI Taxonomy" id="512350"/>
    <lineage>
        <taxon>Bacteria</taxon>
        <taxon>Bacillati</taxon>
        <taxon>Actinomycetota</taxon>
        <taxon>Actinomycetes</taxon>
        <taxon>Micromonosporales</taxon>
        <taxon>Micromonosporaceae</taxon>
        <taxon>Actinoplanes</taxon>
    </lineage>
</organism>
<evidence type="ECO:0000259" key="3">
    <source>
        <dbReference type="Pfam" id="PF13828"/>
    </source>
</evidence>
<dbReference type="Proteomes" id="UP000245697">
    <property type="component" value="Unassembled WGS sequence"/>
</dbReference>
<evidence type="ECO:0000256" key="2">
    <source>
        <dbReference type="SAM" id="Phobius"/>
    </source>
</evidence>
<feature type="transmembrane region" description="Helical" evidence="2">
    <location>
        <begin position="73"/>
        <end position="90"/>
    </location>
</feature>
<dbReference type="RefSeq" id="WP_158319400.1">
    <property type="nucleotide sequence ID" value="NZ_BONA01000064.1"/>
</dbReference>
<keyword evidence="5" id="KW-1185">Reference proteome</keyword>
<feature type="domain" description="DUF4190" evidence="3">
    <location>
        <begin position="56"/>
        <end position="120"/>
    </location>
</feature>
<evidence type="ECO:0000313" key="5">
    <source>
        <dbReference type="Proteomes" id="UP000245697"/>
    </source>
</evidence>
<evidence type="ECO:0000313" key="4">
    <source>
        <dbReference type="EMBL" id="PWK43579.1"/>
    </source>
</evidence>